<reference evidence="3 4" key="1">
    <citation type="submission" date="2024-05" db="EMBL/GenBank/DDBJ databases">
        <title>Genetic variation in Jamaican populations of the coffee berry borer (Hypothenemus hampei).</title>
        <authorList>
            <person name="Errbii M."/>
            <person name="Myrie A."/>
        </authorList>
    </citation>
    <scope>NUCLEOTIDE SEQUENCE [LARGE SCALE GENOMIC DNA]</scope>
    <source>
        <strain evidence="3">JA-Hopewell-2020-01-JO</strain>
        <tissue evidence="3">Whole body</tissue>
    </source>
</reference>
<feature type="domain" description="Retrotransposon gag" evidence="2">
    <location>
        <begin position="65"/>
        <end position="125"/>
    </location>
</feature>
<evidence type="ECO:0000313" key="4">
    <source>
        <dbReference type="Proteomes" id="UP001566132"/>
    </source>
</evidence>
<evidence type="ECO:0000313" key="3">
    <source>
        <dbReference type="EMBL" id="KAL1487715.1"/>
    </source>
</evidence>
<feature type="compositionally biased region" description="Polar residues" evidence="1">
    <location>
        <begin position="1"/>
        <end position="11"/>
    </location>
</feature>
<comment type="caution">
    <text evidence="3">The sequence shown here is derived from an EMBL/GenBank/DDBJ whole genome shotgun (WGS) entry which is preliminary data.</text>
</comment>
<dbReference type="EMBL" id="JBDJPC010000020">
    <property type="protein sequence ID" value="KAL1487715.1"/>
    <property type="molecule type" value="Genomic_DNA"/>
</dbReference>
<sequence length="126" mass="14580">MQNNQNITLANALNRPREPASPRFMAPTTFNPSSSQVVSFLSHYEAAANCNGWDDAYKIMYYRNFLDGPANEWYQQYAGDIANSNNNWQAIKAAFRKEFLGRQYRALQLRLANKRQTATETLRKYC</sequence>
<gene>
    <name evidence="3" type="ORF">ABEB36_015622</name>
</gene>
<keyword evidence="4" id="KW-1185">Reference proteome</keyword>
<organism evidence="3 4">
    <name type="scientific">Hypothenemus hampei</name>
    <name type="common">Coffee berry borer</name>
    <dbReference type="NCBI Taxonomy" id="57062"/>
    <lineage>
        <taxon>Eukaryota</taxon>
        <taxon>Metazoa</taxon>
        <taxon>Ecdysozoa</taxon>
        <taxon>Arthropoda</taxon>
        <taxon>Hexapoda</taxon>
        <taxon>Insecta</taxon>
        <taxon>Pterygota</taxon>
        <taxon>Neoptera</taxon>
        <taxon>Endopterygota</taxon>
        <taxon>Coleoptera</taxon>
        <taxon>Polyphaga</taxon>
        <taxon>Cucujiformia</taxon>
        <taxon>Curculionidae</taxon>
        <taxon>Scolytinae</taxon>
        <taxon>Hypothenemus</taxon>
    </lineage>
</organism>
<protein>
    <recommendedName>
        <fullName evidence="2">Retrotransposon gag domain-containing protein</fullName>
    </recommendedName>
</protein>
<evidence type="ECO:0000259" key="2">
    <source>
        <dbReference type="Pfam" id="PF03732"/>
    </source>
</evidence>
<feature type="region of interest" description="Disordered" evidence="1">
    <location>
        <begin position="1"/>
        <end position="20"/>
    </location>
</feature>
<evidence type="ECO:0000256" key="1">
    <source>
        <dbReference type="SAM" id="MobiDB-lite"/>
    </source>
</evidence>
<dbReference type="Proteomes" id="UP001566132">
    <property type="component" value="Unassembled WGS sequence"/>
</dbReference>
<dbReference type="PANTHER" id="PTHR33194:SF4">
    <property type="entry name" value="CCHC-TYPE DOMAIN-CONTAINING PROTEIN"/>
    <property type="match status" value="1"/>
</dbReference>
<proteinExistence type="predicted"/>
<dbReference type="AlphaFoldDB" id="A0ABD1DZD5"/>
<dbReference type="InterPro" id="IPR005162">
    <property type="entry name" value="Retrotrans_gag_dom"/>
</dbReference>
<accession>A0ABD1DZD5</accession>
<dbReference type="Pfam" id="PF03732">
    <property type="entry name" value="Retrotrans_gag"/>
    <property type="match status" value="1"/>
</dbReference>
<name>A0ABD1DZD5_HYPHA</name>
<dbReference type="PANTHER" id="PTHR33194">
    <property type="entry name" value="ZINC KNUCKLE DOMAINCONTAINING PROTEIN"/>
    <property type="match status" value="1"/>
</dbReference>